<comment type="caution">
    <text evidence="1">The sequence shown here is derived from an EMBL/GenBank/DDBJ whole genome shotgun (WGS) entry which is preliminary data.</text>
</comment>
<sequence length="291" mass="33029">MVLLTSDPESYASPTLDYAYLSNPQAQIFLKKFNLNLTDRVLQRLNLYIFFLVTDLLENISISVPLTIPHFEDSLEAMMESNLTYRSIIRAVQLLQDLNDQDEPSQPTPIKQKSMTFSDLFGIPFFRQKLCAKKWSTKEITRKNTAPELRHLSPRNDNVRKGSLGSIMANHNCPVTRSRLCMVAPWQIQYHCDMGSGYQSAELLAHIGMTGQILNPEVAFFLGIFFSQLSQAMLKELARLALISSQTNITLVLVDEAFHPASSYMPPKFPMLVKVFPLFYSSRTDSALFCS</sequence>
<dbReference type="Proteomes" id="UP001165960">
    <property type="component" value="Unassembled WGS sequence"/>
</dbReference>
<protein>
    <submittedName>
        <fullName evidence="1">Uncharacterized protein</fullName>
    </submittedName>
</protein>
<reference evidence="1" key="1">
    <citation type="submission" date="2022-04" db="EMBL/GenBank/DDBJ databases">
        <title>Genome of the entomopathogenic fungus Entomophthora muscae.</title>
        <authorList>
            <person name="Elya C."/>
            <person name="Lovett B.R."/>
            <person name="Lee E."/>
            <person name="Macias A.M."/>
            <person name="Hajek A.E."/>
            <person name="De Bivort B.L."/>
            <person name="Kasson M.T."/>
            <person name="De Fine Licht H.H."/>
            <person name="Stajich J.E."/>
        </authorList>
    </citation>
    <scope>NUCLEOTIDE SEQUENCE</scope>
    <source>
        <strain evidence="1">Berkeley</strain>
    </source>
</reference>
<dbReference type="EMBL" id="QTSX02004757">
    <property type="protein sequence ID" value="KAJ9063669.1"/>
    <property type="molecule type" value="Genomic_DNA"/>
</dbReference>
<gene>
    <name evidence="1" type="ORF">DSO57_1038517</name>
</gene>
<accession>A0ACC2SMN0</accession>
<organism evidence="1 2">
    <name type="scientific">Entomophthora muscae</name>
    <dbReference type="NCBI Taxonomy" id="34485"/>
    <lineage>
        <taxon>Eukaryota</taxon>
        <taxon>Fungi</taxon>
        <taxon>Fungi incertae sedis</taxon>
        <taxon>Zoopagomycota</taxon>
        <taxon>Entomophthoromycotina</taxon>
        <taxon>Entomophthoromycetes</taxon>
        <taxon>Entomophthorales</taxon>
        <taxon>Entomophthoraceae</taxon>
        <taxon>Entomophthora</taxon>
    </lineage>
</organism>
<name>A0ACC2SMN0_9FUNG</name>
<proteinExistence type="predicted"/>
<keyword evidence="2" id="KW-1185">Reference proteome</keyword>
<evidence type="ECO:0000313" key="1">
    <source>
        <dbReference type="EMBL" id="KAJ9063669.1"/>
    </source>
</evidence>
<evidence type="ECO:0000313" key="2">
    <source>
        <dbReference type="Proteomes" id="UP001165960"/>
    </source>
</evidence>